<reference evidence="5 6" key="1">
    <citation type="journal article" date="2007" name="Nature">
        <title>Evolution of genes and genomes on the Drosophila phylogeny.</title>
        <authorList>
            <consortium name="Drosophila 12 Genomes Consortium"/>
            <person name="Clark A.G."/>
            <person name="Eisen M.B."/>
            <person name="Smith D.R."/>
            <person name="Bergman C.M."/>
            <person name="Oliver B."/>
            <person name="Markow T.A."/>
            <person name="Kaufman T.C."/>
            <person name="Kellis M."/>
            <person name="Gelbart W."/>
            <person name="Iyer V.N."/>
            <person name="Pollard D.A."/>
            <person name="Sackton T.B."/>
            <person name="Larracuente A.M."/>
            <person name="Singh N.D."/>
            <person name="Abad J.P."/>
            <person name="Abt D.N."/>
            <person name="Adryan B."/>
            <person name="Aguade M."/>
            <person name="Akashi H."/>
            <person name="Anderson W.W."/>
            <person name="Aquadro C.F."/>
            <person name="Ardell D.H."/>
            <person name="Arguello R."/>
            <person name="Artieri C.G."/>
            <person name="Barbash D.A."/>
            <person name="Barker D."/>
            <person name="Barsanti P."/>
            <person name="Batterham P."/>
            <person name="Batzoglou S."/>
            <person name="Begun D."/>
            <person name="Bhutkar A."/>
            <person name="Blanco E."/>
            <person name="Bosak S.A."/>
            <person name="Bradley R.K."/>
            <person name="Brand A.D."/>
            <person name="Brent M.R."/>
            <person name="Brooks A.N."/>
            <person name="Brown R.H."/>
            <person name="Butlin R.K."/>
            <person name="Caggese C."/>
            <person name="Calvi B.R."/>
            <person name="Bernardo de Carvalho A."/>
            <person name="Caspi A."/>
            <person name="Castrezana S."/>
            <person name="Celniker S.E."/>
            <person name="Chang J.L."/>
            <person name="Chapple C."/>
            <person name="Chatterji S."/>
            <person name="Chinwalla A."/>
            <person name="Civetta A."/>
            <person name="Clifton S.W."/>
            <person name="Comeron J.M."/>
            <person name="Costello J.C."/>
            <person name="Coyne J.A."/>
            <person name="Daub J."/>
            <person name="David R.G."/>
            <person name="Delcher A.L."/>
            <person name="Delehaunty K."/>
            <person name="Do C.B."/>
            <person name="Ebling H."/>
            <person name="Edwards K."/>
            <person name="Eickbush T."/>
            <person name="Evans J.D."/>
            <person name="Filipski A."/>
            <person name="Findeiss S."/>
            <person name="Freyhult E."/>
            <person name="Fulton L."/>
            <person name="Fulton R."/>
            <person name="Garcia A.C."/>
            <person name="Gardiner A."/>
            <person name="Garfield D.A."/>
            <person name="Garvin B.E."/>
            <person name="Gibson G."/>
            <person name="Gilbert D."/>
            <person name="Gnerre S."/>
            <person name="Godfrey J."/>
            <person name="Good R."/>
            <person name="Gotea V."/>
            <person name="Gravely B."/>
            <person name="Greenberg A.J."/>
            <person name="Griffiths-Jones S."/>
            <person name="Gross S."/>
            <person name="Guigo R."/>
            <person name="Gustafson E.A."/>
            <person name="Haerty W."/>
            <person name="Hahn M.W."/>
            <person name="Halligan D.L."/>
            <person name="Halpern A.L."/>
            <person name="Halter G.M."/>
            <person name="Han M.V."/>
            <person name="Heger A."/>
            <person name="Hillier L."/>
            <person name="Hinrichs A.S."/>
            <person name="Holmes I."/>
            <person name="Hoskins R.A."/>
            <person name="Hubisz M.J."/>
            <person name="Hultmark D."/>
            <person name="Huntley M.A."/>
            <person name="Jaffe D.B."/>
            <person name="Jagadeeshan S."/>
            <person name="Jeck W.R."/>
            <person name="Johnson J."/>
            <person name="Jones C.D."/>
            <person name="Jordan W.C."/>
            <person name="Karpen G.H."/>
            <person name="Kataoka E."/>
            <person name="Keightley P.D."/>
            <person name="Kheradpour P."/>
            <person name="Kirkness E.F."/>
            <person name="Koerich L.B."/>
            <person name="Kristiansen K."/>
            <person name="Kudrna D."/>
            <person name="Kulathinal R.J."/>
            <person name="Kumar S."/>
            <person name="Kwok R."/>
            <person name="Lander E."/>
            <person name="Langley C.H."/>
            <person name="Lapoint R."/>
            <person name="Lazzaro B.P."/>
            <person name="Lee S.J."/>
            <person name="Levesque L."/>
            <person name="Li R."/>
            <person name="Lin C.F."/>
            <person name="Lin M.F."/>
            <person name="Lindblad-Toh K."/>
            <person name="Llopart A."/>
            <person name="Long M."/>
            <person name="Low L."/>
            <person name="Lozovsky E."/>
            <person name="Lu J."/>
            <person name="Luo M."/>
            <person name="Machado C.A."/>
            <person name="Makalowski W."/>
            <person name="Marzo M."/>
            <person name="Matsuda M."/>
            <person name="Matzkin L."/>
            <person name="McAllister B."/>
            <person name="McBride C.S."/>
            <person name="McKernan B."/>
            <person name="McKernan K."/>
            <person name="Mendez-Lago M."/>
            <person name="Minx P."/>
            <person name="Mollenhauer M.U."/>
            <person name="Montooth K."/>
            <person name="Mount S.M."/>
            <person name="Mu X."/>
            <person name="Myers E."/>
            <person name="Negre B."/>
            <person name="Newfeld S."/>
            <person name="Nielsen R."/>
            <person name="Noor M.A."/>
            <person name="O'Grady P."/>
            <person name="Pachter L."/>
            <person name="Papaceit M."/>
            <person name="Parisi M.J."/>
            <person name="Parisi M."/>
            <person name="Parts L."/>
            <person name="Pedersen J.S."/>
            <person name="Pesole G."/>
            <person name="Phillippy A.M."/>
            <person name="Ponting C.P."/>
            <person name="Pop M."/>
            <person name="Porcelli D."/>
            <person name="Powell J.R."/>
            <person name="Prohaska S."/>
            <person name="Pruitt K."/>
            <person name="Puig M."/>
            <person name="Quesneville H."/>
            <person name="Ram K.R."/>
            <person name="Rand D."/>
            <person name="Rasmussen M.D."/>
            <person name="Reed L.K."/>
            <person name="Reenan R."/>
            <person name="Reily A."/>
            <person name="Remington K.A."/>
            <person name="Rieger T.T."/>
            <person name="Ritchie M.G."/>
            <person name="Robin C."/>
            <person name="Rogers Y.H."/>
            <person name="Rohde C."/>
            <person name="Rozas J."/>
            <person name="Rubenfield M.J."/>
            <person name="Ruiz A."/>
            <person name="Russo S."/>
            <person name="Salzberg S.L."/>
            <person name="Sanchez-Gracia A."/>
            <person name="Saranga D.J."/>
            <person name="Sato H."/>
            <person name="Schaeffer S.W."/>
            <person name="Schatz M.C."/>
            <person name="Schlenke T."/>
            <person name="Schwartz R."/>
            <person name="Segarra C."/>
            <person name="Singh R.S."/>
            <person name="Sirot L."/>
            <person name="Sirota M."/>
            <person name="Sisneros N.B."/>
            <person name="Smith C.D."/>
            <person name="Smith T.F."/>
            <person name="Spieth J."/>
            <person name="Stage D.E."/>
            <person name="Stark A."/>
            <person name="Stephan W."/>
            <person name="Strausberg R.L."/>
            <person name="Strempel S."/>
            <person name="Sturgill D."/>
            <person name="Sutton G."/>
            <person name="Sutton G.G."/>
            <person name="Tao W."/>
            <person name="Teichmann S."/>
            <person name="Tobari Y.N."/>
            <person name="Tomimura Y."/>
            <person name="Tsolas J.M."/>
            <person name="Valente V.L."/>
            <person name="Venter E."/>
            <person name="Venter J.C."/>
            <person name="Vicario S."/>
            <person name="Vieira F.G."/>
            <person name="Vilella A.J."/>
            <person name="Villasante A."/>
            <person name="Walenz B."/>
            <person name="Wang J."/>
            <person name="Wasserman M."/>
            <person name="Watts T."/>
            <person name="Wilson D."/>
            <person name="Wilson R.K."/>
            <person name="Wing R.A."/>
            <person name="Wolfner M.F."/>
            <person name="Wong A."/>
            <person name="Wong G.K."/>
            <person name="Wu C.I."/>
            <person name="Wu G."/>
            <person name="Yamamoto D."/>
            <person name="Yang H.P."/>
            <person name="Yang S.P."/>
            <person name="Yorke J.A."/>
            <person name="Yoshida K."/>
            <person name="Zdobnov E."/>
            <person name="Zhang P."/>
            <person name="Zhang Y."/>
            <person name="Zimin A.V."/>
            <person name="Baldwin J."/>
            <person name="Abdouelleil A."/>
            <person name="Abdulkadir J."/>
            <person name="Abebe A."/>
            <person name="Abera B."/>
            <person name="Abreu J."/>
            <person name="Acer S.C."/>
            <person name="Aftuck L."/>
            <person name="Alexander A."/>
            <person name="An P."/>
            <person name="Anderson E."/>
            <person name="Anderson S."/>
            <person name="Arachi H."/>
            <person name="Azer M."/>
            <person name="Bachantsang P."/>
            <person name="Barry A."/>
            <person name="Bayul T."/>
            <person name="Berlin A."/>
            <person name="Bessette D."/>
            <person name="Bloom T."/>
            <person name="Blye J."/>
            <person name="Boguslavskiy L."/>
            <person name="Bonnet C."/>
            <person name="Boukhgalter B."/>
            <person name="Bourzgui I."/>
            <person name="Brown A."/>
            <person name="Cahill P."/>
            <person name="Channer S."/>
            <person name="Cheshatsang Y."/>
            <person name="Chuda L."/>
            <person name="Citroen M."/>
            <person name="Collymore A."/>
            <person name="Cooke P."/>
            <person name="Costello M."/>
            <person name="D'Aco K."/>
            <person name="Daza R."/>
            <person name="De Haan G."/>
            <person name="DeGray S."/>
            <person name="DeMaso C."/>
            <person name="Dhargay N."/>
            <person name="Dooley K."/>
            <person name="Dooley E."/>
            <person name="Doricent M."/>
            <person name="Dorje P."/>
            <person name="Dorjee K."/>
            <person name="Dupes A."/>
            <person name="Elong R."/>
            <person name="Falk J."/>
            <person name="Farina A."/>
            <person name="Faro S."/>
            <person name="Ferguson D."/>
            <person name="Fisher S."/>
            <person name="Foley C.D."/>
            <person name="Franke A."/>
            <person name="Friedrich D."/>
            <person name="Gadbois L."/>
            <person name="Gearin G."/>
            <person name="Gearin C.R."/>
            <person name="Giannoukos G."/>
            <person name="Goode T."/>
            <person name="Graham J."/>
            <person name="Grandbois E."/>
            <person name="Grewal S."/>
            <person name="Gyaltsen K."/>
            <person name="Hafez N."/>
            <person name="Hagos B."/>
            <person name="Hall J."/>
            <person name="Henson C."/>
            <person name="Hollinger A."/>
            <person name="Honan T."/>
            <person name="Huard M.D."/>
            <person name="Hughes L."/>
            <person name="Hurhula B."/>
            <person name="Husby M.E."/>
            <person name="Kamat A."/>
            <person name="Kanga B."/>
            <person name="Kashin S."/>
            <person name="Khazanovich D."/>
            <person name="Kisner P."/>
            <person name="Lance K."/>
            <person name="Lara M."/>
            <person name="Lee W."/>
            <person name="Lennon N."/>
            <person name="Letendre F."/>
            <person name="LeVine R."/>
            <person name="Lipovsky A."/>
            <person name="Liu X."/>
            <person name="Liu J."/>
            <person name="Liu S."/>
            <person name="Lokyitsang T."/>
            <person name="Lokyitsang Y."/>
            <person name="Lubonja R."/>
            <person name="Lui A."/>
            <person name="MacDonald P."/>
            <person name="Magnisalis V."/>
            <person name="Maru K."/>
            <person name="Matthews C."/>
            <person name="McCusker W."/>
            <person name="McDonough S."/>
            <person name="Mehta T."/>
            <person name="Meldrim J."/>
            <person name="Meneus L."/>
            <person name="Mihai O."/>
            <person name="Mihalev A."/>
            <person name="Mihova T."/>
            <person name="Mittelman R."/>
            <person name="Mlenga V."/>
            <person name="Montmayeur A."/>
            <person name="Mulrain L."/>
            <person name="Navidi A."/>
            <person name="Naylor J."/>
            <person name="Negash T."/>
            <person name="Nguyen T."/>
            <person name="Nguyen N."/>
            <person name="Nicol R."/>
            <person name="Norbu C."/>
            <person name="Norbu N."/>
            <person name="Novod N."/>
            <person name="O'Neill B."/>
            <person name="Osman S."/>
            <person name="Markiewicz E."/>
            <person name="Oyono O.L."/>
            <person name="Patti C."/>
            <person name="Phunkhang P."/>
            <person name="Pierre F."/>
            <person name="Priest M."/>
            <person name="Raghuraman S."/>
            <person name="Rege F."/>
            <person name="Reyes R."/>
            <person name="Rise C."/>
            <person name="Rogov P."/>
            <person name="Ross K."/>
            <person name="Ryan E."/>
            <person name="Settipalli S."/>
            <person name="Shea T."/>
            <person name="Sherpa N."/>
            <person name="Shi L."/>
            <person name="Shih D."/>
            <person name="Sparrow T."/>
            <person name="Spaulding J."/>
            <person name="Stalker J."/>
            <person name="Stange-Thomann N."/>
            <person name="Stavropoulos S."/>
            <person name="Stone C."/>
            <person name="Strader C."/>
            <person name="Tesfaye S."/>
            <person name="Thomson T."/>
            <person name="Thoulutsang Y."/>
            <person name="Thoulutsang D."/>
            <person name="Topham K."/>
            <person name="Topping I."/>
            <person name="Tsamla T."/>
            <person name="Vassiliev H."/>
            <person name="Vo A."/>
            <person name="Wangchuk T."/>
            <person name="Wangdi T."/>
            <person name="Weiand M."/>
            <person name="Wilkinson J."/>
            <person name="Wilson A."/>
            <person name="Yadav S."/>
            <person name="Young G."/>
            <person name="Yu Q."/>
            <person name="Zembek L."/>
            <person name="Zhong D."/>
            <person name="Zimmer A."/>
            <person name="Zwirko Z."/>
            <person name="Jaffe D.B."/>
            <person name="Alvarez P."/>
            <person name="Brockman W."/>
            <person name="Butler J."/>
            <person name="Chin C."/>
            <person name="Gnerre S."/>
            <person name="Grabherr M."/>
            <person name="Kleber M."/>
            <person name="Mauceli E."/>
            <person name="MacCallum I."/>
        </authorList>
    </citation>
    <scope>NUCLEOTIDE SEQUENCE [LARGE SCALE GENOMIC DNA]</scope>
    <source>
        <strain evidence="6">Tucson 15287-2541.00</strain>
    </source>
</reference>
<feature type="repeat" description="ANK" evidence="3">
    <location>
        <begin position="233"/>
        <end position="254"/>
    </location>
</feature>
<keyword evidence="2 3" id="KW-0040">ANK repeat</keyword>
<dbReference type="OMA" id="RDECDYT"/>
<evidence type="ECO:0000256" key="1">
    <source>
        <dbReference type="ARBA" id="ARBA00022737"/>
    </source>
</evidence>
<dbReference type="AlphaFoldDB" id="B4JAS5"/>
<evidence type="ECO:0000256" key="2">
    <source>
        <dbReference type="ARBA" id="ARBA00023043"/>
    </source>
</evidence>
<evidence type="ECO:0000256" key="4">
    <source>
        <dbReference type="SAM" id="MobiDB-lite"/>
    </source>
</evidence>
<name>B4JAS5_DROGR</name>
<dbReference type="Pfam" id="PF12796">
    <property type="entry name" value="Ank_2"/>
    <property type="match status" value="1"/>
</dbReference>
<dbReference type="PANTHER" id="PTHR24198:SF165">
    <property type="entry name" value="ANKYRIN REPEAT-CONTAINING PROTEIN-RELATED"/>
    <property type="match status" value="1"/>
</dbReference>
<dbReference type="PROSITE" id="PS50297">
    <property type="entry name" value="ANK_REP_REGION"/>
    <property type="match status" value="3"/>
</dbReference>
<keyword evidence="1" id="KW-0677">Repeat</keyword>
<dbReference type="InterPro" id="IPR002110">
    <property type="entry name" value="Ankyrin_rpt"/>
</dbReference>
<dbReference type="Proteomes" id="UP000001070">
    <property type="component" value="Unassembled WGS sequence"/>
</dbReference>
<dbReference type="PANTHER" id="PTHR24198">
    <property type="entry name" value="ANKYRIN REPEAT AND PROTEIN KINASE DOMAIN-CONTAINING PROTEIN"/>
    <property type="match status" value="1"/>
</dbReference>
<sequence>MSDNQAALAPKESSTNCECTPQQQQQQQQQPAALQPSSASLGATVAAAGCATNVVTIPVPILQTEGNFAYVTVKGSLHDYTCTVFGLNQAEVQALSTRLSVKPCVNGVLIPVPPMVMLNTLAQLSYKVVCSCGEAEICWTMQREHSPDKCRCHKQSLPAQQTLSDMDFDRGIWNAAIYNDVDRVREFIKKGQAMARDDCDYTALHYAARNGNEEICKLLLDEGKVDVNVVTKGGATALHRAAMMGHLNIVKLLVAQPKINLLLQDESGQSALHRAALRGQLEVCRFLLKKEPGLKLLKDEKDKIAFEYIMENANDDFKLLLKP</sequence>
<dbReference type="OrthoDB" id="539213at2759"/>
<dbReference type="SUPFAM" id="SSF48403">
    <property type="entry name" value="Ankyrin repeat"/>
    <property type="match status" value="1"/>
</dbReference>
<organism evidence="6">
    <name type="scientific">Drosophila grimshawi</name>
    <name type="common">Hawaiian fruit fly</name>
    <name type="synonym">Idiomyia grimshawi</name>
    <dbReference type="NCBI Taxonomy" id="7222"/>
    <lineage>
        <taxon>Eukaryota</taxon>
        <taxon>Metazoa</taxon>
        <taxon>Ecdysozoa</taxon>
        <taxon>Arthropoda</taxon>
        <taxon>Hexapoda</taxon>
        <taxon>Insecta</taxon>
        <taxon>Pterygota</taxon>
        <taxon>Neoptera</taxon>
        <taxon>Endopterygota</taxon>
        <taxon>Diptera</taxon>
        <taxon>Brachycera</taxon>
        <taxon>Muscomorpha</taxon>
        <taxon>Ephydroidea</taxon>
        <taxon>Drosophilidae</taxon>
        <taxon>Drosophila</taxon>
        <taxon>Hawaiian Drosophila</taxon>
    </lineage>
</organism>
<protein>
    <submittedName>
        <fullName evidence="5">GH11486</fullName>
    </submittedName>
</protein>
<evidence type="ECO:0000256" key="3">
    <source>
        <dbReference type="PROSITE-ProRule" id="PRU00023"/>
    </source>
</evidence>
<dbReference type="PROSITE" id="PS50088">
    <property type="entry name" value="ANK_REPEAT"/>
    <property type="match status" value="3"/>
</dbReference>
<dbReference type="PhylomeDB" id="B4JAS5"/>
<keyword evidence="6" id="KW-1185">Reference proteome</keyword>
<feature type="repeat" description="ANK" evidence="3">
    <location>
        <begin position="199"/>
        <end position="223"/>
    </location>
</feature>
<gene>
    <name evidence="5" type="primary">Dgri\GH11486</name>
    <name evidence="5" type="ORF">Dgri_GH11486</name>
</gene>
<dbReference type="EMBL" id="CH916368">
    <property type="protein sequence ID" value="EDW03883.1"/>
    <property type="molecule type" value="Genomic_DNA"/>
</dbReference>
<dbReference type="InterPro" id="IPR036770">
    <property type="entry name" value="Ankyrin_rpt-contain_sf"/>
</dbReference>
<accession>B4JAS5</accession>
<dbReference type="Gene3D" id="1.25.40.20">
    <property type="entry name" value="Ankyrin repeat-containing domain"/>
    <property type="match status" value="1"/>
</dbReference>
<dbReference type="SMART" id="SM00248">
    <property type="entry name" value="ANK"/>
    <property type="match status" value="3"/>
</dbReference>
<dbReference type="Pfam" id="PF00023">
    <property type="entry name" value="Ank"/>
    <property type="match status" value="1"/>
</dbReference>
<feature type="region of interest" description="Disordered" evidence="4">
    <location>
        <begin position="1"/>
        <end position="29"/>
    </location>
</feature>
<feature type="repeat" description="ANK" evidence="3">
    <location>
        <begin position="267"/>
        <end position="299"/>
    </location>
</feature>
<dbReference type="HOGENOM" id="CLU_077779_0_0_1"/>
<dbReference type="eggNOG" id="KOG0504">
    <property type="taxonomic scope" value="Eukaryota"/>
</dbReference>
<dbReference type="STRING" id="7222.B4JAS5"/>
<dbReference type="InParanoid" id="B4JAS5"/>
<evidence type="ECO:0000313" key="5">
    <source>
        <dbReference type="EMBL" id="EDW03883.1"/>
    </source>
</evidence>
<proteinExistence type="predicted"/>
<dbReference type="SMR" id="B4JAS5"/>
<evidence type="ECO:0000313" key="6">
    <source>
        <dbReference type="Proteomes" id="UP000001070"/>
    </source>
</evidence>